<evidence type="ECO:0000256" key="1">
    <source>
        <dbReference type="SAM" id="MobiDB-lite"/>
    </source>
</evidence>
<dbReference type="EMBL" id="OZ037952">
    <property type="protein sequence ID" value="CAL1717479.1"/>
    <property type="molecule type" value="Genomic_DNA"/>
</dbReference>
<feature type="domain" description="C2H2-type" evidence="2">
    <location>
        <begin position="271"/>
        <end position="292"/>
    </location>
</feature>
<reference evidence="4" key="1">
    <citation type="submission" date="2024-04" db="EMBL/GenBank/DDBJ databases">
        <authorList>
            <person name="Shaw F."/>
            <person name="Minotto A."/>
        </authorList>
    </citation>
    <scope>NUCLEOTIDE SEQUENCE [LARGE SCALE GENOMIC DNA]</scope>
</reference>
<feature type="compositionally biased region" description="Polar residues" evidence="1">
    <location>
        <begin position="100"/>
        <end position="120"/>
    </location>
</feature>
<gene>
    <name evidence="3" type="ORF">GFSPODELE1_LOCUS11245</name>
</gene>
<protein>
    <recommendedName>
        <fullName evidence="2">C2H2-type domain-containing protein</fullName>
    </recommendedName>
</protein>
<proteinExistence type="predicted"/>
<name>A0ABP1EDX1_9APHY</name>
<feature type="compositionally biased region" description="Low complexity" evidence="1">
    <location>
        <begin position="121"/>
        <end position="135"/>
    </location>
</feature>
<evidence type="ECO:0000313" key="3">
    <source>
        <dbReference type="EMBL" id="CAL1717479.1"/>
    </source>
</evidence>
<organism evidence="3 4">
    <name type="scientific">Somion occarium</name>
    <dbReference type="NCBI Taxonomy" id="3059160"/>
    <lineage>
        <taxon>Eukaryota</taxon>
        <taxon>Fungi</taxon>
        <taxon>Dikarya</taxon>
        <taxon>Basidiomycota</taxon>
        <taxon>Agaricomycotina</taxon>
        <taxon>Agaricomycetes</taxon>
        <taxon>Polyporales</taxon>
        <taxon>Cerrenaceae</taxon>
        <taxon>Somion</taxon>
    </lineage>
</organism>
<evidence type="ECO:0000313" key="4">
    <source>
        <dbReference type="Proteomes" id="UP001497453"/>
    </source>
</evidence>
<keyword evidence="4" id="KW-1185">Reference proteome</keyword>
<dbReference type="InterPro" id="IPR013087">
    <property type="entry name" value="Znf_C2H2_type"/>
</dbReference>
<accession>A0ABP1EDX1</accession>
<feature type="region of interest" description="Disordered" evidence="1">
    <location>
        <begin position="94"/>
        <end position="151"/>
    </location>
</feature>
<dbReference type="Proteomes" id="UP001497453">
    <property type="component" value="Chromosome 9"/>
</dbReference>
<sequence length="429" mass="46940">MPPKSTKTSFPCTSCNSATFSTKAQLNTHRSNCVQTGILNLPDSVIVISKGKDNKFFCQCDSGKCDPNGYLNIYNLRRHLTKYKGIWKVETSGSGVGSPSALQDSGSNTNSSLQETSNPISLRPQVSSSRVSSPPLSFPPSPTLPTPPSPPAASIFRAQSLDYEDPPLPQPEPALPTELYQDAYLASLHLAVNIRLPALCCEVCQVALIPDQAARHCSESNITAHPRLNVDMAKLQASLASFNFSMYSLPAISTISVPAFQGLAIHEVLQCSHCSLMLSDKKHLNVHCKQQHSHSASGQFAKVHAQQLNKGTHKTYFSVQPPTFGPPSTDTLNLIHSIREQVTARHQALTVQQTESRDVTPFLQRLKWHIYVTGKDLTALKLMVAPIGRNEAVGLKEIMDHYVQSSLDCVEAMSELARQKLNSPYPDTE</sequence>
<evidence type="ECO:0000259" key="2">
    <source>
        <dbReference type="PROSITE" id="PS00028"/>
    </source>
</evidence>
<feature type="compositionally biased region" description="Pro residues" evidence="1">
    <location>
        <begin position="136"/>
        <end position="151"/>
    </location>
</feature>
<dbReference type="PROSITE" id="PS00028">
    <property type="entry name" value="ZINC_FINGER_C2H2_1"/>
    <property type="match status" value="1"/>
</dbReference>